<dbReference type="PANTHER" id="PTHR28661:SF1">
    <property type="entry name" value="MICROTUBULE NUCLEATION FACTOR SSNA1"/>
    <property type="match status" value="1"/>
</dbReference>
<reference evidence="2" key="2">
    <citation type="submission" date="2017-11" db="EMBL/GenBank/DDBJ databases">
        <title>Coralsnake Venomics: Analyses of Venom Gland Transcriptomes and Proteomes of Six Brazilian Taxa.</title>
        <authorList>
            <person name="Aird S.D."/>
            <person name="Jorge da Silva N."/>
            <person name="Qiu L."/>
            <person name="Villar-Briones A."/>
            <person name="Aparecida-Saddi V."/>
            <person name="Campos-Telles M.P."/>
            <person name="Grau M."/>
            <person name="Mikheyev A.S."/>
        </authorList>
    </citation>
    <scope>NUCLEOTIDE SEQUENCE</scope>
    <source>
        <tissue evidence="2">Venom_gland</tissue>
    </source>
</reference>
<reference evidence="2" key="1">
    <citation type="submission" date="2017-07" db="EMBL/GenBank/DDBJ databases">
        <authorList>
            <person name="Mikheyev A."/>
            <person name="Grau M."/>
        </authorList>
    </citation>
    <scope>NUCLEOTIDE SEQUENCE</scope>
    <source>
        <tissue evidence="2">Venom_gland</tissue>
    </source>
</reference>
<organism evidence="2">
    <name type="scientific">Micrurus surinamensis</name>
    <name type="common">Surinam coral snake</name>
    <dbReference type="NCBI Taxonomy" id="129470"/>
    <lineage>
        <taxon>Eukaryota</taxon>
        <taxon>Metazoa</taxon>
        <taxon>Chordata</taxon>
        <taxon>Craniata</taxon>
        <taxon>Vertebrata</taxon>
        <taxon>Euteleostomi</taxon>
        <taxon>Lepidosauria</taxon>
        <taxon>Squamata</taxon>
        <taxon>Bifurcata</taxon>
        <taxon>Unidentata</taxon>
        <taxon>Episquamata</taxon>
        <taxon>Toxicofera</taxon>
        <taxon>Serpentes</taxon>
        <taxon>Colubroidea</taxon>
        <taxon>Elapidae</taxon>
        <taxon>Elapinae</taxon>
        <taxon>Micrurus</taxon>
    </lineage>
</organism>
<sequence>MEDKVARMIQQSANLLCYNELVNYMEALCIQKIEVDQQIEKLLTSKAKVQNEIDMLKEQLENIRESLVWKNAVQNEIDNILSEGLLTYDKIMDSSKMLLNVLETEIKNVDKMIELQKQYYESP</sequence>
<name>A0A2D4NMB2_MICSU</name>
<evidence type="ECO:0000256" key="1">
    <source>
        <dbReference type="SAM" id="Coils"/>
    </source>
</evidence>
<proteinExistence type="predicted"/>
<dbReference type="GO" id="GO:0048675">
    <property type="term" value="P:axon extension"/>
    <property type="evidence" value="ECO:0007669"/>
    <property type="project" value="TreeGrafter"/>
</dbReference>
<dbReference type="GO" id="GO:0005813">
    <property type="term" value="C:centrosome"/>
    <property type="evidence" value="ECO:0007669"/>
    <property type="project" value="TreeGrafter"/>
</dbReference>
<dbReference type="PANTHER" id="PTHR28661">
    <property type="entry name" value="SJOEGREN SYNDROME NUCLEAR AUTOANTIGEN 1"/>
    <property type="match status" value="1"/>
</dbReference>
<dbReference type="AlphaFoldDB" id="A0A2D4NMB2"/>
<feature type="coiled-coil region" evidence="1">
    <location>
        <begin position="39"/>
        <end position="66"/>
    </location>
</feature>
<dbReference type="InterPro" id="IPR033362">
    <property type="entry name" value="SSNA1_fam"/>
</dbReference>
<dbReference type="GO" id="GO:0036064">
    <property type="term" value="C:ciliary basal body"/>
    <property type="evidence" value="ECO:0007669"/>
    <property type="project" value="TreeGrafter"/>
</dbReference>
<keyword evidence="1" id="KW-0175">Coiled coil</keyword>
<protein>
    <submittedName>
        <fullName evidence="2">Uncharacterized protein</fullName>
    </submittedName>
</protein>
<dbReference type="GO" id="GO:0030424">
    <property type="term" value="C:axon"/>
    <property type="evidence" value="ECO:0007669"/>
    <property type="project" value="TreeGrafter"/>
</dbReference>
<accession>A0A2D4NMB2</accession>
<dbReference type="EMBL" id="IACN01007397">
    <property type="protein sequence ID" value="LAB46867.1"/>
    <property type="molecule type" value="Transcribed_RNA"/>
</dbReference>
<evidence type="ECO:0000313" key="2">
    <source>
        <dbReference type="EMBL" id="LAB46867.1"/>
    </source>
</evidence>